<evidence type="ECO:0000256" key="2">
    <source>
        <dbReference type="PROSITE-ProRule" id="PRU00076"/>
    </source>
</evidence>
<dbReference type="AlphaFoldDB" id="A0AAD2FTP2"/>
<evidence type="ECO:0000256" key="4">
    <source>
        <dbReference type="SAM" id="MobiDB-lite"/>
    </source>
</evidence>
<name>A0AAD2FTP2_9STRA</name>
<keyword evidence="2" id="KW-0245">EGF-like domain</keyword>
<keyword evidence="5" id="KW-1133">Transmembrane helix</keyword>
<dbReference type="InterPro" id="IPR032675">
    <property type="entry name" value="LRR_dom_sf"/>
</dbReference>
<dbReference type="Gene3D" id="3.80.10.10">
    <property type="entry name" value="Ribonuclease Inhibitor"/>
    <property type="match status" value="1"/>
</dbReference>
<feature type="disulfide bond" evidence="2">
    <location>
        <begin position="668"/>
        <end position="677"/>
    </location>
</feature>
<keyword evidence="3" id="KW-0175">Coiled coil</keyword>
<dbReference type="InterPro" id="IPR053213">
    <property type="entry name" value="RLP29"/>
</dbReference>
<comment type="caution">
    <text evidence="2">Lacks conserved residue(s) required for the propagation of feature annotation.</text>
</comment>
<dbReference type="PROSITE" id="PS50026">
    <property type="entry name" value="EGF_3"/>
    <property type="match status" value="1"/>
</dbReference>
<keyword evidence="5" id="KW-0812">Transmembrane</keyword>
<proteinExistence type="predicted"/>
<keyword evidence="8" id="KW-1185">Reference proteome</keyword>
<gene>
    <name evidence="7" type="ORF">CYCCA115_LOCUS13771</name>
</gene>
<keyword evidence="2" id="KW-1015">Disulfide bond</keyword>
<dbReference type="Proteomes" id="UP001295423">
    <property type="component" value="Unassembled WGS sequence"/>
</dbReference>
<dbReference type="EMBL" id="CAKOGP040001814">
    <property type="protein sequence ID" value="CAJ1952897.1"/>
    <property type="molecule type" value="Genomic_DNA"/>
</dbReference>
<evidence type="ECO:0000256" key="5">
    <source>
        <dbReference type="SAM" id="Phobius"/>
    </source>
</evidence>
<dbReference type="SUPFAM" id="SSF52058">
    <property type="entry name" value="L domain-like"/>
    <property type="match status" value="1"/>
</dbReference>
<evidence type="ECO:0000259" key="6">
    <source>
        <dbReference type="PROSITE" id="PS50026"/>
    </source>
</evidence>
<organism evidence="7 8">
    <name type="scientific">Cylindrotheca closterium</name>
    <dbReference type="NCBI Taxonomy" id="2856"/>
    <lineage>
        <taxon>Eukaryota</taxon>
        <taxon>Sar</taxon>
        <taxon>Stramenopiles</taxon>
        <taxon>Ochrophyta</taxon>
        <taxon>Bacillariophyta</taxon>
        <taxon>Bacillariophyceae</taxon>
        <taxon>Bacillariophycidae</taxon>
        <taxon>Bacillariales</taxon>
        <taxon>Bacillariaceae</taxon>
        <taxon>Cylindrotheca</taxon>
    </lineage>
</organism>
<feature type="region of interest" description="Disordered" evidence="4">
    <location>
        <begin position="1"/>
        <end position="35"/>
    </location>
</feature>
<dbReference type="PROSITE" id="PS51450">
    <property type="entry name" value="LRR"/>
    <property type="match status" value="1"/>
</dbReference>
<feature type="compositionally biased region" description="Basic and acidic residues" evidence="4">
    <location>
        <begin position="7"/>
        <end position="20"/>
    </location>
</feature>
<keyword evidence="1" id="KW-0677">Repeat</keyword>
<evidence type="ECO:0000313" key="8">
    <source>
        <dbReference type="Proteomes" id="UP001295423"/>
    </source>
</evidence>
<feature type="coiled-coil region" evidence="3">
    <location>
        <begin position="39"/>
        <end position="80"/>
    </location>
</feature>
<dbReference type="PANTHER" id="PTHR48009:SF16">
    <property type="entry name" value="LEUCINE-RICH REPEAT-CONTAINING N-TERMINAL PLANT-TYPE DOMAIN-CONTAINING PROTEIN"/>
    <property type="match status" value="1"/>
</dbReference>
<protein>
    <recommendedName>
        <fullName evidence="6">EGF-like domain-containing protein</fullName>
    </recommendedName>
</protein>
<dbReference type="PROSITE" id="PS00022">
    <property type="entry name" value="EGF_1"/>
    <property type="match status" value="1"/>
</dbReference>
<dbReference type="InterPro" id="IPR001611">
    <property type="entry name" value="Leu-rich_rpt"/>
</dbReference>
<accession>A0AAD2FTP2</accession>
<dbReference type="Pfam" id="PF00560">
    <property type="entry name" value="LRR_1"/>
    <property type="match status" value="1"/>
</dbReference>
<reference evidence="7" key="1">
    <citation type="submission" date="2023-08" db="EMBL/GenBank/DDBJ databases">
        <authorList>
            <person name="Audoor S."/>
            <person name="Bilcke G."/>
        </authorList>
    </citation>
    <scope>NUCLEOTIDE SEQUENCE</scope>
</reference>
<feature type="transmembrane region" description="Helical" evidence="5">
    <location>
        <begin position="123"/>
        <end position="142"/>
    </location>
</feature>
<feature type="domain" description="EGF-like" evidence="6">
    <location>
        <begin position="645"/>
        <end position="678"/>
    </location>
</feature>
<keyword evidence="5" id="KW-0472">Membrane</keyword>
<evidence type="ECO:0000256" key="3">
    <source>
        <dbReference type="SAM" id="Coils"/>
    </source>
</evidence>
<sequence length="1128" mass="124507">MDAWKVAMKEGERKEASRDGDESDADDSDDQKAGLATLVARMENTEKTLLARMEKTENQVENLQKRLLEAENELRSSKKNAIPWRRIGSGDLTDADIERDDEYQLPHDIYTVISAWKFSSRPFWIALIVIAVQILLLSLLLVDQLGQSDDTSVRIFPANVPIIVHISQGLAIIIAIMGQDDLRIAMEGYFDGIPTRFKGEKTFQGMNQPQWNCSYFTRFLQGLLSVIAAFVLAIQSETVFDVLLNFLGVRFVSELDDLAFLLSELGYLGEECQKASKCISEAKFQQDNRNKVDGHTGSRSWFRKFAHIIGVFAVLATLFAFFLYILINQNQGDFSEQEFMLDMSDDILSFITLFNGCYRVSPTRKRFERRLVYEQVGFEQDGGKFTYCNSIQPDGKPGWTMSIGALENKPCELYVARTEATTTFDLLEVNQRCLIAFATFYYLQTSCEAGEKQWYTSDGTSLENTRLRRVLGSSEECLKSTTFETVTAICENVHFEQSVNQQGTLSVSFFKATISSIQPTVFTTDAISHPVYIKQGSTPELYEIIFFSGNRWVWTNPIAPNVTSDFLSLSMEEYLNTDSGFVGVTNALQSTGELINLVSAGVAASISESTPMGLRWYHNRNEPGLLFDVPVPDLSRPVDIHSFCENCNNVTNPCDNGGICTSARICDCINGGSGELCQDKPLGDGTCNLYFNKEEYGWDGGDCCGESCEGSNCGFAGLSLPFGLDSQSTTVETYDAASFGYEFCRDPSMAPITIQLDQFEVFYDEYWSTILGNRDGKPFCSTSSLNVRCNSKTYMHFPQHVLFNQSDCDQSFEQTIMVPFGSTCELSVNVACFGPFCLDHEVSILYGNSTASEPILTASVKSQAQFAFGVPTKCLTDVLLERSNQRSSLFDLSTPQGIAANSLSNDGLSEFLCANNTGAVLERFALTVFNASVGFKSSNWAAFQCHGWGIPAVKTTCTNNSITSLVLSVDATSKQGTIPSEIAFLSNIDHIALRSNSIVGSLPSTLGNLLTVRTLELWNNTISGSIPTEIFSLSTLEYLALFDNRLVGTIPTEIGALSNLLGFWLENNLATGTMPTEIGALSLLETLHLSNNFLTGKIPDLSNLTRLQACNMSNNAFTGGIAPPACES</sequence>
<comment type="caution">
    <text evidence="7">The sequence shown here is derived from an EMBL/GenBank/DDBJ whole genome shotgun (WGS) entry which is preliminary data.</text>
</comment>
<feature type="transmembrane region" description="Helical" evidence="5">
    <location>
        <begin position="305"/>
        <end position="327"/>
    </location>
</feature>
<dbReference type="InterPro" id="IPR000742">
    <property type="entry name" value="EGF"/>
</dbReference>
<evidence type="ECO:0000256" key="1">
    <source>
        <dbReference type="ARBA" id="ARBA00022737"/>
    </source>
</evidence>
<dbReference type="FunFam" id="3.80.10.10:FF:000383">
    <property type="entry name" value="Leucine-rich repeat receptor protein kinase EMS1"/>
    <property type="match status" value="1"/>
</dbReference>
<feature type="transmembrane region" description="Helical" evidence="5">
    <location>
        <begin position="154"/>
        <end position="176"/>
    </location>
</feature>
<dbReference type="PANTHER" id="PTHR48009">
    <property type="entry name" value="LEUCINE-RICH REPEAT (LRR) FAMILY PROTEIN"/>
    <property type="match status" value="1"/>
</dbReference>
<evidence type="ECO:0000313" key="7">
    <source>
        <dbReference type="EMBL" id="CAJ1952897.1"/>
    </source>
</evidence>